<dbReference type="InterPro" id="IPR003400">
    <property type="entry name" value="ExbD"/>
</dbReference>
<dbReference type="PANTHER" id="PTHR30558:SF12">
    <property type="entry name" value="BIOPOLYMER TRANSPORT PROTEIN EXBD"/>
    <property type="match status" value="1"/>
</dbReference>
<evidence type="ECO:0000256" key="6">
    <source>
        <dbReference type="ARBA" id="ARBA00022692"/>
    </source>
</evidence>
<dbReference type="HOGENOM" id="CLU_085305_2_0_7"/>
<dbReference type="GO" id="GO:0005886">
    <property type="term" value="C:plasma membrane"/>
    <property type="evidence" value="ECO:0007669"/>
    <property type="project" value="UniProtKB-SubCell"/>
</dbReference>
<organism evidence="11 12">
    <name type="scientific">Helicobacter macacae MIT 99-5501</name>
    <dbReference type="NCBI Taxonomy" id="1357400"/>
    <lineage>
        <taxon>Bacteria</taxon>
        <taxon>Pseudomonadati</taxon>
        <taxon>Campylobacterota</taxon>
        <taxon>Epsilonproteobacteria</taxon>
        <taxon>Campylobacterales</taxon>
        <taxon>Helicobacteraceae</taxon>
        <taxon>Helicobacter</taxon>
    </lineage>
</organism>
<dbReference type="Pfam" id="PF02472">
    <property type="entry name" value="ExbD"/>
    <property type="match status" value="1"/>
</dbReference>
<keyword evidence="9" id="KW-0472">Membrane</keyword>
<evidence type="ECO:0000256" key="2">
    <source>
        <dbReference type="ARBA" id="ARBA00005811"/>
    </source>
</evidence>
<evidence type="ECO:0000256" key="3">
    <source>
        <dbReference type="ARBA" id="ARBA00022448"/>
    </source>
</evidence>
<evidence type="ECO:0000313" key="12">
    <source>
        <dbReference type="Proteomes" id="UP000018731"/>
    </source>
</evidence>
<evidence type="ECO:0000313" key="11">
    <source>
        <dbReference type="EMBL" id="ETD24024.1"/>
    </source>
</evidence>
<dbReference type="Gene3D" id="3.30.420.270">
    <property type="match status" value="1"/>
</dbReference>
<evidence type="ECO:0000256" key="5">
    <source>
        <dbReference type="ARBA" id="ARBA00022519"/>
    </source>
</evidence>
<reference evidence="11 12" key="1">
    <citation type="journal article" date="2014" name="Genome Announc.">
        <title>Draft genome sequences of six enterohepatic helicobacter species isolated from humans and one from rhesus macaques.</title>
        <authorList>
            <person name="Shen Z."/>
            <person name="Sheh A."/>
            <person name="Young S.K."/>
            <person name="Abouelliel A."/>
            <person name="Ward D.V."/>
            <person name="Earl A.M."/>
            <person name="Fox J.G."/>
        </authorList>
    </citation>
    <scope>NUCLEOTIDE SEQUENCE [LARGE SCALE GENOMIC DNA]</scope>
    <source>
        <strain evidence="11 12">MIT 99-5501</strain>
    </source>
</reference>
<keyword evidence="6 10" id="KW-0812">Transmembrane</keyword>
<accession>V8C9K0</accession>
<evidence type="ECO:0000256" key="1">
    <source>
        <dbReference type="ARBA" id="ARBA00004249"/>
    </source>
</evidence>
<dbReference type="AlphaFoldDB" id="V8C9K0"/>
<dbReference type="GO" id="GO:0015031">
    <property type="term" value="P:protein transport"/>
    <property type="evidence" value="ECO:0007669"/>
    <property type="project" value="UniProtKB-KW"/>
</dbReference>
<comment type="similarity">
    <text evidence="2 10">Belongs to the ExbD/TolR family.</text>
</comment>
<evidence type="ECO:0000256" key="8">
    <source>
        <dbReference type="ARBA" id="ARBA00022989"/>
    </source>
</evidence>
<proteinExistence type="inferred from homology"/>
<protein>
    <submittedName>
        <fullName evidence="11">TonB system transporter ExbD</fullName>
    </submittedName>
</protein>
<dbReference type="EMBL" id="AZJI01000004">
    <property type="protein sequence ID" value="ETD24024.1"/>
    <property type="molecule type" value="Genomic_DNA"/>
</dbReference>
<sequence>MAMKKMDSMNLVPFIDIMLVLLVIVLTTASFINTSRIQVNVPKVSDGEHSNEAAPKKPVNITIDSEGKYYIENDNVSLEELRKALRSYEKDTPIILNGDSKSNLDSFVQVMDTLQAQGLKELYIVVEEEK</sequence>
<comment type="subcellular location">
    <subcellularLocation>
        <location evidence="1">Cell inner membrane</location>
        <topology evidence="1">Single-pass type II membrane protein</topology>
    </subcellularLocation>
    <subcellularLocation>
        <location evidence="10">Cell membrane</location>
        <topology evidence="10">Single-pass type II membrane protein</topology>
    </subcellularLocation>
</comment>
<dbReference type="GO" id="GO:0022857">
    <property type="term" value="F:transmembrane transporter activity"/>
    <property type="evidence" value="ECO:0007669"/>
    <property type="project" value="InterPro"/>
</dbReference>
<keyword evidence="5" id="KW-0997">Cell inner membrane</keyword>
<dbReference type="STRING" id="1357400.HMPREF2086_00771"/>
<keyword evidence="4" id="KW-1003">Cell membrane</keyword>
<dbReference type="PATRIC" id="fig|1357400.3.peg.1059"/>
<dbReference type="PANTHER" id="PTHR30558">
    <property type="entry name" value="EXBD MEMBRANE COMPONENT OF PMF-DRIVEN MACROMOLECULE IMPORT SYSTEM"/>
    <property type="match status" value="1"/>
</dbReference>
<keyword evidence="3 10" id="KW-0813">Transport</keyword>
<keyword evidence="7 10" id="KW-0653">Protein transport</keyword>
<evidence type="ECO:0000256" key="9">
    <source>
        <dbReference type="ARBA" id="ARBA00023136"/>
    </source>
</evidence>
<comment type="caution">
    <text evidence="11">The sequence shown here is derived from an EMBL/GenBank/DDBJ whole genome shotgun (WGS) entry which is preliminary data.</text>
</comment>
<evidence type="ECO:0000256" key="7">
    <source>
        <dbReference type="ARBA" id="ARBA00022927"/>
    </source>
</evidence>
<keyword evidence="8" id="KW-1133">Transmembrane helix</keyword>
<dbReference type="Proteomes" id="UP000018731">
    <property type="component" value="Unassembled WGS sequence"/>
</dbReference>
<gene>
    <name evidence="11" type="ORF">HMPREF2086_00771</name>
</gene>
<evidence type="ECO:0000256" key="10">
    <source>
        <dbReference type="RuleBase" id="RU003879"/>
    </source>
</evidence>
<evidence type="ECO:0000256" key="4">
    <source>
        <dbReference type="ARBA" id="ARBA00022475"/>
    </source>
</evidence>
<name>V8C9K0_9HELI</name>
<keyword evidence="12" id="KW-1185">Reference proteome</keyword>
<dbReference type="eggNOG" id="COG0848">
    <property type="taxonomic scope" value="Bacteria"/>
</dbReference>